<evidence type="ECO:0000256" key="4">
    <source>
        <dbReference type="ARBA" id="ARBA00023163"/>
    </source>
</evidence>
<dbReference type="Gene3D" id="3.40.190.290">
    <property type="match status" value="1"/>
</dbReference>
<evidence type="ECO:0000313" key="6">
    <source>
        <dbReference type="EMBL" id="PYB80568.1"/>
    </source>
</evidence>
<dbReference type="AlphaFoldDB" id="A0A2V4HRB2"/>
<dbReference type="PROSITE" id="PS50931">
    <property type="entry name" value="HTH_LYSR"/>
    <property type="match status" value="1"/>
</dbReference>
<dbReference type="InterPro" id="IPR036390">
    <property type="entry name" value="WH_DNA-bd_sf"/>
</dbReference>
<dbReference type="GO" id="GO:0006351">
    <property type="term" value="P:DNA-templated transcription"/>
    <property type="evidence" value="ECO:0007669"/>
    <property type="project" value="TreeGrafter"/>
</dbReference>
<evidence type="ECO:0000256" key="2">
    <source>
        <dbReference type="ARBA" id="ARBA00023015"/>
    </source>
</evidence>
<dbReference type="EMBL" id="QJRO01000009">
    <property type="protein sequence ID" value="PYB80568.1"/>
    <property type="molecule type" value="Genomic_DNA"/>
</dbReference>
<sequence>MDLLNAIRSFIKVVEAGSIAGGARSLGLTPAAVSQNLARLETHLQVRLLSRTTRNMALTPPGSLYYERVRHIERDLAQAEQAVITPDSEPQGRLCIASTSAFGRHVLAPLIPAFSARYPLLSIELVMADRKVNHALEDVDVSLRITPQLEDHLLARHIARIPFVCCASPGYLARAGRPTAPENLQDHSCLVFRYPVDGRLLPWGFMRDGLRFEARFGRVLISDDIDALTQMTLNDGGITRLAEFVVRPHLDAGRLVPLFENNGGGHAYARTEPMDVYLCLADRFALTTKMRVFMEYLQQCLGEKWPVQA</sequence>
<dbReference type="PANTHER" id="PTHR30537">
    <property type="entry name" value="HTH-TYPE TRANSCRIPTIONAL REGULATOR"/>
    <property type="match status" value="1"/>
</dbReference>
<keyword evidence="3" id="KW-0238">DNA-binding</keyword>
<dbReference type="GO" id="GO:0003700">
    <property type="term" value="F:DNA-binding transcription factor activity"/>
    <property type="evidence" value="ECO:0007669"/>
    <property type="project" value="InterPro"/>
</dbReference>
<dbReference type="Gene3D" id="1.10.10.10">
    <property type="entry name" value="Winged helix-like DNA-binding domain superfamily/Winged helix DNA-binding domain"/>
    <property type="match status" value="1"/>
</dbReference>
<evidence type="ECO:0000259" key="5">
    <source>
        <dbReference type="PROSITE" id="PS50931"/>
    </source>
</evidence>
<dbReference type="Pfam" id="PF00126">
    <property type="entry name" value="HTH_1"/>
    <property type="match status" value="1"/>
</dbReference>
<accession>A0A2V4HRB2</accession>
<dbReference type="InterPro" id="IPR036388">
    <property type="entry name" value="WH-like_DNA-bd_sf"/>
</dbReference>
<keyword evidence="2" id="KW-0805">Transcription regulation</keyword>
<dbReference type="CDD" id="cd08422">
    <property type="entry name" value="PBP2_CrgA_like"/>
    <property type="match status" value="1"/>
</dbReference>
<dbReference type="GO" id="GO:0043565">
    <property type="term" value="F:sequence-specific DNA binding"/>
    <property type="evidence" value="ECO:0007669"/>
    <property type="project" value="TreeGrafter"/>
</dbReference>
<dbReference type="InterPro" id="IPR005119">
    <property type="entry name" value="LysR_subst-bd"/>
</dbReference>
<dbReference type="InterPro" id="IPR058163">
    <property type="entry name" value="LysR-type_TF_proteobact-type"/>
</dbReference>
<dbReference type="FunFam" id="1.10.10.10:FF:000001">
    <property type="entry name" value="LysR family transcriptional regulator"/>
    <property type="match status" value="1"/>
</dbReference>
<comment type="similarity">
    <text evidence="1">Belongs to the LysR transcriptional regulatory family.</text>
</comment>
<dbReference type="InterPro" id="IPR000847">
    <property type="entry name" value="LysR_HTH_N"/>
</dbReference>
<dbReference type="SUPFAM" id="SSF46785">
    <property type="entry name" value="Winged helix' DNA-binding domain"/>
    <property type="match status" value="1"/>
</dbReference>
<evidence type="ECO:0000256" key="3">
    <source>
        <dbReference type="ARBA" id="ARBA00023125"/>
    </source>
</evidence>
<protein>
    <submittedName>
        <fullName evidence="6">LysR family transcriptional regulator</fullName>
    </submittedName>
</protein>
<gene>
    <name evidence="6" type="ORF">DMX07_15390</name>
</gene>
<dbReference type="RefSeq" id="WP_110701123.1">
    <property type="nucleotide sequence ID" value="NZ_QJRO01000009.1"/>
</dbReference>
<evidence type="ECO:0000313" key="7">
    <source>
        <dbReference type="Proteomes" id="UP000247620"/>
    </source>
</evidence>
<dbReference type="SUPFAM" id="SSF53850">
    <property type="entry name" value="Periplasmic binding protein-like II"/>
    <property type="match status" value="1"/>
</dbReference>
<comment type="caution">
    <text evidence="6">The sequence shown here is derived from an EMBL/GenBank/DDBJ whole genome shotgun (WGS) entry which is preliminary data.</text>
</comment>
<keyword evidence="4" id="KW-0804">Transcription</keyword>
<dbReference type="Pfam" id="PF03466">
    <property type="entry name" value="LysR_substrate"/>
    <property type="match status" value="1"/>
</dbReference>
<proteinExistence type="inferred from homology"/>
<organism evidence="6 7">
    <name type="scientific">Pseudomonas soli</name>
    <dbReference type="NCBI Taxonomy" id="1306993"/>
    <lineage>
        <taxon>Bacteria</taxon>
        <taxon>Pseudomonadati</taxon>
        <taxon>Pseudomonadota</taxon>
        <taxon>Gammaproteobacteria</taxon>
        <taxon>Pseudomonadales</taxon>
        <taxon>Pseudomonadaceae</taxon>
        <taxon>Pseudomonas</taxon>
    </lineage>
</organism>
<dbReference type="Proteomes" id="UP000247620">
    <property type="component" value="Unassembled WGS sequence"/>
</dbReference>
<reference evidence="6 7" key="1">
    <citation type="submission" date="2018-06" db="EMBL/GenBank/DDBJ databases">
        <title>Pseudomonas diversity within urban Lake Michigan freshwaters.</title>
        <authorList>
            <person name="Batrich M."/>
            <person name="Hatzopoulos T."/>
            <person name="Putonti C."/>
        </authorList>
    </citation>
    <scope>NUCLEOTIDE SEQUENCE [LARGE SCALE GENOMIC DNA]</scope>
    <source>
        <strain evidence="6 7">LBp-160603</strain>
    </source>
</reference>
<evidence type="ECO:0000256" key="1">
    <source>
        <dbReference type="ARBA" id="ARBA00009437"/>
    </source>
</evidence>
<dbReference type="PANTHER" id="PTHR30537:SF17">
    <property type="entry name" value="LYSR-FAMILY REGULATORY PROTEIN"/>
    <property type="match status" value="1"/>
</dbReference>
<name>A0A2V4HRB2_9PSED</name>
<feature type="domain" description="HTH lysR-type" evidence="5">
    <location>
        <begin position="1"/>
        <end position="59"/>
    </location>
</feature>